<dbReference type="RefSeq" id="WP_354701458.1">
    <property type="nucleotide sequence ID" value="NZ_CP114014.1"/>
</dbReference>
<dbReference type="GO" id="GO:0005525">
    <property type="term" value="F:GTP binding"/>
    <property type="evidence" value="ECO:0007669"/>
    <property type="project" value="UniProtKB-KW"/>
</dbReference>
<evidence type="ECO:0000256" key="1">
    <source>
        <dbReference type="ARBA" id="ARBA00022741"/>
    </source>
</evidence>
<evidence type="ECO:0000313" key="6">
    <source>
        <dbReference type="EMBL" id="XAY04934.1"/>
    </source>
</evidence>
<dbReference type="PANTHER" id="PTHR43087:SF1">
    <property type="entry name" value="LAO_AO TRANSPORT SYSTEM ATPASE"/>
    <property type="match status" value="1"/>
</dbReference>
<dbReference type="EC" id="5.4.99.13" evidence="6"/>
<keyword evidence="6" id="KW-0413">Isomerase</keyword>
<evidence type="ECO:0000256" key="4">
    <source>
        <dbReference type="ARBA" id="ARBA00023186"/>
    </source>
</evidence>
<dbReference type="InterPro" id="IPR027417">
    <property type="entry name" value="P-loop_NTPase"/>
</dbReference>
<dbReference type="EMBL" id="CP114014">
    <property type="protein sequence ID" value="XAY04934.1"/>
    <property type="molecule type" value="Genomic_DNA"/>
</dbReference>
<gene>
    <name evidence="6" type="primary">icmF</name>
    <name evidence="6" type="ORF">DSM112329_01772</name>
</gene>
<dbReference type="InterPro" id="IPR003593">
    <property type="entry name" value="AAA+_ATPase"/>
</dbReference>
<proteinExistence type="predicted"/>
<keyword evidence="4" id="KW-0143">Chaperone</keyword>
<dbReference type="SUPFAM" id="SSF52540">
    <property type="entry name" value="P-loop containing nucleoside triphosphate hydrolases"/>
    <property type="match status" value="1"/>
</dbReference>
<evidence type="ECO:0000256" key="2">
    <source>
        <dbReference type="ARBA" id="ARBA00022801"/>
    </source>
</evidence>
<keyword evidence="1" id="KW-0547">Nucleotide-binding</keyword>
<dbReference type="AlphaFoldDB" id="A0AAU7ATK1"/>
<keyword evidence="2" id="KW-0378">Hydrolase</keyword>
<name>A0AAU7ATK1_9ACTN</name>
<dbReference type="InterPro" id="IPR052040">
    <property type="entry name" value="GTPase/Isobutyryl-CoA_mutase"/>
</dbReference>
<dbReference type="GO" id="GO:0016787">
    <property type="term" value="F:hydrolase activity"/>
    <property type="evidence" value="ECO:0007669"/>
    <property type="project" value="UniProtKB-KW"/>
</dbReference>
<dbReference type="GO" id="GO:0047727">
    <property type="term" value="F:isobutyryl-CoA mutase activity"/>
    <property type="evidence" value="ECO:0007669"/>
    <property type="project" value="UniProtKB-EC"/>
</dbReference>
<dbReference type="KEGG" id="parq:DSM112329_01772"/>
<feature type="domain" description="AAA+ ATPase" evidence="5">
    <location>
        <begin position="68"/>
        <end position="237"/>
    </location>
</feature>
<evidence type="ECO:0000256" key="3">
    <source>
        <dbReference type="ARBA" id="ARBA00023134"/>
    </source>
</evidence>
<dbReference type="PANTHER" id="PTHR43087">
    <property type="entry name" value="LYSINE/ARGININE/ORNITHINE TRANSPORT SYSTEM KINASE"/>
    <property type="match status" value="1"/>
</dbReference>
<evidence type="ECO:0000259" key="5">
    <source>
        <dbReference type="SMART" id="SM00382"/>
    </source>
</evidence>
<keyword evidence="3" id="KW-0342">GTP-binding</keyword>
<organism evidence="6">
    <name type="scientific">Paraconexibacter sp. AEG42_29</name>
    <dbReference type="NCBI Taxonomy" id="2997339"/>
    <lineage>
        <taxon>Bacteria</taxon>
        <taxon>Bacillati</taxon>
        <taxon>Actinomycetota</taxon>
        <taxon>Thermoleophilia</taxon>
        <taxon>Solirubrobacterales</taxon>
        <taxon>Paraconexibacteraceae</taxon>
        <taxon>Paraconexibacter</taxon>
    </lineage>
</organism>
<dbReference type="Pfam" id="PF03308">
    <property type="entry name" value="MeaB"/>
    <property type="match status" value="1"/>
</dbReference>
<dbReference type="SMART" id="SM00382">
    <property type="entry name" value="AAA"/>
    <property type="match status" value="1"/>
</dbReference>
<reference evidence="6" key="1">
    <citation type="submission" date="2022-12" db="EMBL/GenBank/DDBJ databases">
        <title>Paraconexibacter alkalitolerans sp. nov. and Baekduia alba sp. nov., isolated from soil and emended description of the genera Paraconexibacter (Chun et al., 2020) and Baekduia (An et al., 2020).</title>
        <authorList>
            <person name="Vieira S."/>
            <person name="Huber K.J."/>
            <person name="Geppert A."/>
            <person name="Wolf J."/>
            <person name="Neumann-Schaal M."/>
            <person name="Muesken M."/>
            <person name="Overmann J."/>
        </authorList>
    </citation>
    <scope>NUCLEOTIDE SEQUENCE</scope>
    <source>
        <strain evidence="6">AEG42_29</strain>
    </source>
</reference>
<dbReference type="Gene3D" id="3.40.50.300">
    <property type="entry name" value="P-loop containing nucleotide triphosphate hydrolases"/>
    <property type="match status" value="1"/>
</dbReference>
<sequence>MAPTDAAPRAQAPGPPDGAGLAARLRDGDLTVAPAVLNLVENRSSASRAAIADLLRAVAPAALGGEAAGHVIGVTGPPGAGKSTLLSALVRQWRGEDRSVAVLAVDPSSRRSGGSLLGDRARIMFDPADPATFIRSTAAGTRLGGLAPATRAAAHALAVAFDVVVIETVGVGQSETEISEVADSVAVIVQPGSGDSLQFLKSGIMEIPDVLVVTKADLGDIALRARRDLNAALRSAGSRDTAVVAVSAVATPPVGIADLTVALDAHRAALDIPQQRLQSRRSSALADFVAEHGDRGLRALGGLRAARRFLAVQPRGEDIPTLVTALEDHARELSRP</sequence>
<accession>A0AAU7ATK1</accession>
<protein>
    <submittedName>
        <fullName evidence="6">Fused isobutyryl-CoA mutase</fullName>
        <ecNumber evidence="6">5.4.99.13</ecNumber>
    </submittedName>
</protein>